<dbReference type="InterPro" id="IPR044669">
    <property type="entry name" value="YneE/VCCN1/2-like"/>
</dbReference>
<feature type="compositionally biased region" description="Basic and acidic residues" evidence="8">
    <location>
        <begin position="64"/>
        <end position="80"/>
    </location>
</feature>
<feature type="transmembrane region" description="Helical" evidence="9">
    <location>
        <begin position="352"/>
        <end position="371"/>
    </location>
</feature>
<evidence type="ECO:0000256" key="9">
    <source>
        <dbReference type="SAM" id="Phobius"/>
    </source>
</evidence>
<gene>
    <name evidence="10" type="ORF">QTG54_005129</name>
</gene>
<keyword evidence="3" id="KW-1003">Cell membrane</keyword>
<sequence length="590" mass="66147">MRSPFSRRGSKKSFTNGPNTERSVWIGGTTLVAPPRIDREKEESGESSEVNISSINSSSSSENMFRKDGKNDAHQREKKPSLIQRIKALSPRRDDERDDANDDAKDTFFSPVSNAPATSTAATDRKSRSSVSIGGETIIDEGTSSSSSSNRRLKPKRRSHVTSRRKRSTSTSNSSGKSGHLFSSVTSLDIPSCALTLSSLEESEGVHHRCGSFHEEEGLDLEAALIPRDGDDVYENDEYSYSDSRQIATAPSRIGSKRKKYKEGQRRVSSSEGQPLYNRKQQQLQANNITGVKRRRLSKRARTRLTMREVNSNIQPGRNDSVLDESMGALEKRKAITLPKTIDFFLRIEMKLIAVNTMVSVLLTVLVLTTFPESWQTGMKESSRGVSLLGAFLSFALVFRTQSCYQRWWEARTQWGKMTATCVNVAGQCLTWFADEELIDRFLTHCIVFPYACKAVLRGNALTSSSEEGPRFLQSGMLTDADLGVIVRHGTFPPFTCIDIMRRTMQEELLQSHSKLSSEAVNGAYLAMENSFNELYFNFGACAKIKSTQMPASYTVFMRSFVFFFFIFSTLSWAPTIKYLTPIITCFMVF</sequence>
<dbReference type="GO" id="GO:0005886">
    <property type="term" value="C:plasma membrane"/>
    <property type="evidence" value="ECO:0007669"/>
    <property type="project" value="UniProtKB-SubCell"/>
</dbReference>
<protein>
    <submittedName>
        <fullName evidence="10">Bestrophin family protein</fullName>
    </submittedName>
</protein>
<keyword evidence="6" id="KW-0406">Ion transport</keyword>
<dbReference type="AlphaFoldDB" id="A0AAD9DED4"/>
<dbReference type="Proteomes" id="UP001224775">
    <property type="component" value="Unassembled WGS sequence"/>
</dbReference>
<name>A0AAD9DED4_9STRA</name>
<organism evidence="10 11">
    <name type="scientific">Skeletonema marinoi</name>
    <dbReference type="NCBI Taxonomy" id="267567"/>
    <lineage>
        <taxon>Eukaryota</taxon>
        <taxon>Sar</taxon>
        <taxon>Stramenopiles</taxon>
        <taxon>Ochrophyta</taxon>
        <taxon>Bacillariophyta</taxon>
        <taxon>Coscinodiscophyceae</taxon>
        <taxon>Thalassiosirophycidae</taxon>
        <taxon>Thalassiosirales</taxon>
        <taxon>Skeletonemataceae</taxon>
        <taxon>Skeletonema</taxon>
        <taxon>Skeletonema marinoi-dohrnii complex</taxon>
    </lineage>
</organism>
<evidence type="ECO:0000313" key="10">
    <source>
        <dbReference type="EMBL" id="KAK1744596.1"/>
    </source>
</evidence>
<evidence type="ECO:0000256" key="1">
    <source>
        <dbReference type="ARBA" id="ARBA00004651"/>
    </source>
</evidence>
<keyword evidence="5 9" id="KW-1133">Transmembrane helix</keyword>
<keyword evidence="11" id="KW-1185">Reference proteome</keyword>
<evidence type="ECO:0000313" key="11">
    <source>
        <dbReference type="Proteomes" id="UP001224775"/>
    </source>
</evidence>
<feature type="region of interest" description="Disordered" evidence="8">
    <location>
        <begin position="255"/>
        <end position="275"/>
    </location>
</feature>
<keyword evidence="2" id="KW-0813">Transport</keyword>
<evidence type="ECO:0000256" key="2">
    <source>
        <dbReference type="ARBA" id="ARBA00022448"/>
    </source>
</evidence>
<feature type="region of interest" description="Disordered" evidence="8">
    <location>
        <begin position="1"/>
        <end position="183"/>
    </location>
</feature>
<comment type="subcellular location">
    <subcellularLocation>
        <location evidence="1">Cell membrane</location>
        <topology evidence="1">Multi-pass membrane protein</topology>
    </subcellularLocation>
</comment>
<evidence type="ECO:0000256" key="4">
    <source>
        <dbReference type="ARBA" id="ARBA00022692"/>
    </source>
</evidence>
<feature type="compositionally biased region" description="Low complexity" evidence="8">
    <location>
        <begin position="169"/>
        <end position="178"/>
    </location>
</feature>
<evidence type="ECO:0000256" key="3">
    <source>
        <dbReference type="ARBA" id="ARBA00022475"/>
    </source>
</evidence>
<proteinExistence type="predicted"/>
<dbReference type="PANTHER" id="PTHR33281">
    <property type="entry name" value="UPF0187 PROTEIN YNEE"/>
    <property type="match status" value="1"/>
</dbReference>
<feature type="compositionally biased region" description="Basic residues" evidence="8">
    <location>
        <begin position="151"/>
        <end position="168"/>
    </location>
</feature>
<feature type="transmembrane region" description="Helical" evidence="9">
    <location>
        <begin position="556"/>
        <end position="574"/>
    </location>
</feature>
<evidence type="ECO:0000256" key="8">
    <source>
        <dbReference type="SAM" id="MobiDB-lite"/>
    </source>
</evidence>
<feature type="compositionally biased region" description="Low complexity" evidence="8">
    <location>
        <begin position="47"/>
        <end position="63"/>
    </location>
</feature>
<dbReference type="Pfam" id="PF25539">
    <property type="entry name" value="Bestrophin_2"/>
    <property type="match status" value="1"/>
</dbReference>
<feature type="compositionally biased region" description="Polar residues" evidence="8">
    <location>
        <begin position="110"/>
        <end position="122"/>
    </location>
</feature>
<evidence type="ECO:0000256" key="7">
    <source>
        <dbReference type="ARBA" id="ARBA00023136"/>
    </source>
</evidence>
<evidence type="ECO:0000256" key="6">
    <source>
        <dbReference type="ARBA" id="ARBA00023065"/>
    </source>
</evidence>
<reference evidence="10" key="1">
    <citation type="submission" date="2023-06" db="EMBL/GenBank/DDBJ databases">
        <title>Survivors Of The Sea: Transcriptome response of Skeletonema marinoi to long-term dormancy.</title>
        <authorList>
            <person name="Pinder M.I.M."/>
            <person name="Kourtchenko O."/>
            <person name="Robertson E.K."/>
            <person name="Larsson T."/>
            <person name="Maumus F."/>
            <person name="Osuna-Cruz C.M."/>
            <person name="Vancaester E."/>
            <person name="Stenow R."/>
            <person name="Vandepoele K."/>
            <person name="Ploug H."/>
            <person name="Bruchert V."/>
            <person name="Godhe A."/>
            <person name="Topel M."/>
        </authorList>
    </citation>
    <scope>NUCLEOTIDE SEQUENCE</scope>
    <source>
        <strain evidence="10">R05AC</strain>
    </source>
</reference>
<keyword evidence="7 9" id="KW-0472">Membrane</keyword>
<comment type="caution">
    <text evidence="10">The sequence shown here is derived from an EMBL/GenBank/DDBJ whole genome shotgun (WGS) entry which is preliminary data.</text>
</comment>
<evidence type="ECO:0000256" key="5">
    <source>
        <dbReference type="ARBA" id="ARBA00022989"/>
    </source>
</evidence>
<feature type="compositionally biased region" description="Polar residues" evidence="8">
    <location>
        <begin position="12"/>
        <end position="22"/>
    </location>
</feature>
<accession>A0AAD9DED4</accession>
<dbReference type="GO" id="GO:0005254">
    <property type="term" value="F:chloride channel activity"/>
    <property type="evidence" value="ECO:0007669"/>
    <property type="project" value="InterPro"/>
</dbReference>
<keyword evidence="4 9" id="KW-0812">Transmembrane</keyword>
<dbReference type="PANTHER" id="PTHR33281:SF19">
    <property type="entry name" value="VOLTAGE-DEPENDENT ANION CHANNEL-FORMING PROTEIN YNEE"/>
    <property type="match status" value="1"/>
</dbReference>
<dbReference type="EMBL" id="JATAAI010000007">
    <property type="protein sequence ID" value="KAK1744596.1"/>
    <property type="molecule type" value="Genomic_DNA"/>
</dbReference>